<keyword evidence="5" id="KW-1185">Reference proteome</keyword>
<comment type="caution">
    <text evidence="4">The sequence shown here is derived from an EMBL/GenBank/DDBJ whole genome shotgun (WGS) entry which is preliminary data.</text>
</comment>
<proteinExistence type="inferred from homology"/>
<dbReference type="Gene3D" id="1.20.1600.10">
    <property type="entry name" value="Outer membrane efflux proteins (OEP)"/>
    <property type="match status" value="1"/>
</dbReference>
<keyword evidence="3" id="KW-1133">Transmembrane helix</keyword>
<feature type="transmembrane region" description="Helical" evidence="3">
    <location>
        <begin position="50"/>
        <end position="67"/>
    </location>
</feature>
<reference evidence="5" key="1">
    <citation type="submission" date="2018-02" db="EMBL/GenBank/DDBJ databases">
        <authorList>
            <person name="Clavel T."/>
            <person name="Strowig T."/>
        </authorList>
    </citation>
    <scope>NUCLEOTIDE SEQUENCE [LARGE SCALE GENOMIC DNA]</scope>
    <source>
        <strain evidence="5">DSM 100764</strain>
    </source>
</reference>
<dbReference type="PANTHER" id="PTHR30203:SF31">
    <property type="entry name" value="RND EFFLUX SYSTEM, OUTER MEMBRANE LIPOPROTEIN, NODT"/>
    <property type="match status" value="1"/>
</dbReference>
<keyword evidence="2 3" id="KW-0472">Membrane</keyword>
<dbReference type="InterPro" id="IPR010131">
    <property type="entry name" value="MdtP/NodT-like"/>
</dbReference>
<evidence type="ECO:0000256" key="2">
    <source>
        <dbReference type="RuleBase" id="RU362097"/>
    </source>
</evidence>
<organism evidence="4 5">
    <name type="scientific">Paramuribaculum intestinale</name>
    <dbReference type="NCBI Taxonomy" id="2094151"/>
    <lineage>
        <taxon>Bacteria</taxon>
        <taxon>Pseudomonadati</taxon>
        <taxon>Bacteroidota</taxon>
        <taxon>Bacteroidia</taxon>
        <taxon>Bacteroidales</taxon>
        <taxon>Muribaculaceae</taxon>
        <taxon>Paramuribaculum</taxon>
    </lineage>
</organism>
<evidence type="ECO:0000313" key="5">
    <source>
        <dbReference type="Proteomes" id="UP000244925"/>
    </source>
</evidence>
<accession>A0A2V1ISV6</accession>
<dbReference type="SUPFAM" id="SSF56954">
    <property type="entry name" value="Outer membrane efflux proteins (OEP)"/>
    <property type="match status" value="1"/>
</dbReference>
<protein>
    <submittedName>
        <fullName evidence="4">Transporter</fullName>
    </submittedName>
</protein>
<dbReference type="GO" id="GO:0015562">
    <property type="term" value="F:efflux transmembrane transporter activity"/>
    <property type="evidence" value="ECO:0007669"/>
    <property type="project" value="InterPro"/>
</dbReference>
<gene>
    <name evidence="4" type="ORF">C5O25_06545</name>
</gene>
<comment type="subcellular location">
    <subcellularLocation>
        <location evidence="2">Cell membrane</location>
        <topology evidence="2">Lipid-anchor</topology>
    </subcellularLocation>
</comment>
<dbReference type="AlphaFoldDB" id="A0A2V1ISV6"/>
<comment type="similarity">
    <text evidence="1 2">Belongs to the outer membrane factor (OMF) (TC 1.B.17) family.</text>
</comment>
<keyword evidence="2 3" id="KW-0812">Transmembrane</keyword>
<dbReference type="NCBIfam" id="TIGR01845">
    <property type="entry name" value="outer_NodT"/>
    <property type="match status" value="1"/>
</dbReference>
<dbReference type="GO" id="GO:0005886">
    <property type="term" value="C:plasma membrane"/>
    <property type="evidence" value="ECO:0007669"/>
    <property type="project" value="UniProtKB-SubCell"/>
</dbReference>
<dbReference type="Proteomes" id="UP000244925">
    <property type="component" value="Unassembled WGS sequence"/>
</dbReference>
<keyword evidence="2" id="KW-1134">Transmembrane beta strand</keyword>
<dbReference type="InterPro" id="IPR003423">
    <property type="entry name" value="OMP_efflux"/>
</dbReference>
<dbReference type="Gene3D" id="2.20.200.10">
    <property type="entry name" value="Outer membrane efflux proteins (OEP)"/>
    <property type="match status" value="1"/>
</dbReference>
<evidence type="ECO:0000256" key="1">
    <source>
        <dbReference type="ARBA" id="ARBA00007613"/>
    </source>
</evidence>
<sequence length="514" mass="56574">MSKKANRSGVKAYSGRERMAEWRSASEPSGWRGGYNSDVSTMMEMNRHPFHIWLMAVMMLTSMAAYGRDDLSTLADSLPERWLYEPETTQEFPTDDQWWRLFGDPLLDSLIAEGERANFNLLKAGRRIAIARQSVAKARSAFWPSLSVSGGWNKIRQSGDENVREGDAVTVDYFSAGVDMQWEIDVFGKVRKDVEMQQASYRASRADYASVSISVCAQIAASYIKLRTLQRQLEVTLDHVEEQRKVMKITEARFDTGLASMLDVSQARTVYYSTLASLSSLRTSVAVTVNALALLTGSMPAEMAGRLSAPAALPEVDMLVPATVPSDLLRRRPDVVAAEEQLAVSAAAVGVAKKDFMPVLSLAGSIGTSVHRLDDLMTRRSMTYTIAPQLSWTIFDGFARRAAVASVKEQMLASIDAYNLTLLTAVQEVDDALISYTNAVAYEQSLHKVTEAAQKAADLSLDRYKQGLDAFINVAQAQITLLQYNNEAVEARGESLTALVNLYKALGGGWAVGR</sequence>
<keyword evidence="2" id="KW-0564">Palmitate</keyword>
<dbReference type="PANTHER" id="PTHR30203">
    <property type="entry name" value="OUTER MEMBRANE CATION EFFLUX PROTEIN"/>
    <property type="match status" value="1"/>
</dbReference>
<dbReference type="EMBL" id="PUBV01000010">
    <property type="protein sequence ID" value="PWB07788.1"/>
    <property type="molecule type" value="Genomic_DNA"/>
</dbReference>
<dbReference type="Pfam" id="PF02321">
    <property type="entry name" value="OEP"/>
    <property type="match status" value="2"/>
</dbReference>
<name>A0A2V1ISV6_9BACT</name>
<keyword evidence="2" id="KW-0449">Lipoprotein</keyword>
<evidence type="ECO:0000256" key="3">
    <source>
        <dbReference type="SAM" id="Phobius"/>
    </source>
</evidence>
<evidence type="ECO:0000313" key="4">
    <source>
        <dbReference type="EMBL" id="PWB07788.1"/>
    </source>
</evidence>